<evidence type="ECO:0000313" key="2">
    <source>
        <dbReference type="EMBL" id="TBH80550.1"/>
    </source>
</evidence>
<dbReference type="RefSeq" id="WP_118230195.1">
    <property type="nucleotide sequence ID" value="NZ_JAQDZC010000012.1"/>
</dbReference>
<proteinExistence type="predicted"/>
<dbReference type="Pfam" id="PF11604">
    <property type="entry name" value="CusF_Ec"/>
    <property type="match status" value="1"/>
</dbReference>
<reference evidence="2 3" key="1">
    <citation type="submission" date="2018-12" db="EMBL/GenBank/DDBJ databases">
        <title>First genome draft of Desulfovibrio legallis sp. nov.</title>
        <authorList>
            <person name="Ben Dhia O."/>
            <person name="Najjari A."/>
            <person name="Ferjani R."/>
            <person name="Fhoula I."/>
            <person name="Fardeau M.-L."/>
            <person name="Boudabbous A."/>
            <person name="Ouzari H.I."/>
        </authorList>
    </citation>
    <scope>NUCLEOTIDE SEQUENCE [LARGE SCALE GENOMIC DNA]</scope>
    <source>
        <strain evidence="2 3">H1T</strain>
    </source>
</reference>
<protein>
    <submittedName>
        <fullName evidence="2">Copper-binding protein</fullName>
    </submittedName>
</protein>
<comment type="caution">
    <text evidence="2">The sequence shown here is derived from an EMBL/GenBank/DDBJ whole genome shotgun (WGS) entry which is preliminary data.</text>
</comment>
<name>A0A6H3FCY7_9BACT</name>
<feature type="chain" id="PRO_5026250360" evidence="1">
    <location>
        <begin position="28"/>
        <end position="137"/>
    </location>
</feature>
<organism evidence="2 3">
    <name type="scientific">Desulfovibrio legallii</name>
    <dbReference type="NCBI Taxonomy" id="571438"/>
    <lineage>
        <taxon>Bacteria</taxon>
        <taxon>Pseudomonadati</taxon>
        <taxon>Thermodesulfobacteriota</taxon>
        <taxon>Desulfovibrionia</taxon>
        <taxon>Desulfovibrionales</taxon>
        <taxon>Desulfovibrionaceae</taxon>
        <taxon>Desulfovibrio</taxon>
    </lineage>
</organism>
<feature type="signal peptide" evidence="1">
    <location>
        <begin position="1"/>
        <end position="27"/>
    </location>
</feature>
<dbReference type="InterPro" id="IPR042230">
    <property type="entry name" value="CusF_sf"/>
</dbReference>
<dbReference type="Proteomes" id="UP000292919">
    <property type="component" value="Unassembled WGS sequence"/>
</dbReference>
<dbReference type="Gene3D" id="2.40.50.320">
    <property type="entry name" value="Copper binding periplasmic protein CusF"/>
    <property type="match status" value="1"/>
</dbReference>
<dbReference type="AlphaFoldDB" id="A0A6H3FCY7"/>
<keyword evidence="3" id="KW-1185">Reference proteome</keyword>
<accession>A0A6H3FCY7</accession>
<sequence length="137" mass="14280">MNTRIFAFAAALALTLSFGLVSRNVSAAQSLDHAAHGAAPAVDMTQNGPMAGMSHDAPAADAGQVYTAQGTLVSVDATMPRAVIKHAPVTALNWPAMTMGFAVEDAALLDGLKPGDAVRFDFRMEGTKAVIVDLERR</sequence>
<evidence type="ECO:0000313" key="3">
    <source>
        <dbReference type="Proteomes" id="UP000292919"/>
    </source>
</evidence>
<dbReference type="EMBL" id="SIXC01000005">
    <property type="protein sequence ID" value="TBH80550.1"/>
    <property type="molecule type" value="Genomic_DNA"/>
</dbReference>
<keyword evidence="1" id="KW-0732">Signal</keyword>
<evidence type="ECO:0000256" key="1">
    <source>
        <dbReference type="SAM" id="SignalP"/>
    </source>
</evidence>
<dbReference type="InterPro" id="IPR021647">
    <property type="entry name" value="CusF_Ec"/>
</dbReference>
<gene>
    <name evidence="2" type="ORF">EB812_05305</name>
</gene>